<evidence type="ECO:0000313" key="3">
    <source>
        <dbReference type="Proteomes" id="UP001597075"/>
    </source>
</evidence>
<comment type="caution">
    <text evidence="2">The sequence shown here is derived from an EMBL/GenBank/DDBJ whole genome shotgun (WGS) entry which is preliminary data.</text>
</comment>
<sequence>MVDPQVVRLTTLWFVVLTFVRTGSGGGGPLIRVIGFVALLLVYALPVAIVGILVTGASAD</sequence>
<dbReference type="RefSeq" id="WP_256405555.1">
    <property type="nucleotide sequence ID" value="NZ_CP187151.1"/>
</dbReference>
<feature type="transmembrane region" description="Helical" evidence="1">
    <location>
        <begin position="30"/>
        <end position="54"/>
    </location>
</feature>
<keyword evidence="1" id="KW-1133">Transmembrane helix</keyword>
<feature type="transmembrane region" description="Helical" evidence="1">
    <location>
        <begin position="6"/>
        <end position="23"/>
    </location>
</feature>
<reference evidence="2 3" key="1">
    <citation type="journal article" date="2019" name="Int. J. Syst. Evol. Microbiol.">
        <title>The Global Catalogue of Microorganisms (GCM) 10K type strain sequencing project: providing services to taxonomists for standard genome sequencing and annotation.</title>
        <authorList>
            <consortium name="The Broad Institute Genomics Platform"/>
            <consortium name="The Broad Institute Genome Sequencing Center for Infectious Disease"/>
            <person name="Wu L."/>
            <person name="Ma J."/>
        </authorList>
    </citation>
    <scope>NUCLEOTIDE SEQUENCE [LARGE SCALE GENOMIC DNA]</scope>
    <source>
        <strain evidence="2 3">CGMCC 1.10594</strain>
    </source>
</reference>
<evidence type="ECO:0000256" key="1">
    <source>
        <dbReference type="SAM" id="Phobius"/>
    </source>
</evidence>
<keyword evidence="3" id="KW-1185">Reference proteome</keyword>
<organism evidence="2 3">
    <name type="scientific">Haloplanus ruber</name>
    <dbReference type="NCBI Taxonomy" id="869892"/>
    <lineage>
        <taxon>Archaea</taxon>
        <taxon>Methanobacteriati</taxon>
        <taxon>Methanobacteriota</taxon>
        <taxon>Stenosarchaea group</taxon>
        <taxon>Halobacteria</taxon>
        <taxon>Halobacteriales</taxon>
        <taxon>Haloferacaceae</taxon>
        <taxon>Haloplanus</taxon>
    </lineage>
</organism>
<dbReference type="AlphaFoldDB" id="A0ABD6CXG6"/>
<name>A0ABD6CXG6_9EURY</name>
<accession>A0ABD6CXG6</accession>
<keyword evidence="1" id="KW-0472">Membrane</keyword>
<gene>
    <name evidence="2" type="ORF">ACFSBJ_07435</name>
</gene>
<dbReference type="EMBL" id="JBHUDL010000009">
    <property type="protein sequence ID" value="MFD1633564.1"/>
    <property type="molecule type" value="Genomic_DNA"/>
</dbReference>
<protein>
    <submittedName>
        <fullName evidence="2">Uncharacterized protein</fullName>
    </submittedName>
</protein>
<dbReference type="Proteomes" id="UP001597075">
    <property type="component" value="Unassembled WGS sequence"/>
</dbReference>
<evidence type="ECO:0000313" key="2">
    <source>
        <dbReference type="EMBL" id="MFD1633564.1"/>
    </source>
</evidence>
<proteinExistence type="predicted"/>
<keyword evidence="1" id="KW-0812">Transmembrane</keyword>